<sequence length="129" mass="14308">MPLTPDDRDVLKADLEKNPNCVHSTVSSSQMSWINGKSESSETLKVYRRCQDSSRNGIVIERTEKGGGSGVSLNGKADEMFKGFFGPVLGGMKATSKDEKESMERAVEAMQRQNSNPFNPKPKYRYSPD</sequence>
<comment type="caution">
    <text evidence="2">The sequence shown here is derived from an EMBL/GenBank/DDBJ whole genome shotgun (WGS) entry which is preliminary data.</text>
</comment>
<name>A0A9W7C5K0_9STRA</name>
<dbReference type="Proteomes" id="UP001165085">
    <property type="component" value="Unassembled WGS sequence"/>
</dbReference>
<protein>
    <submittedName>
        <fullName evidence="2">Uncharacterized protein</fullName>
    </submittedName>
</protein>
<evidence type="ECO:0000313" key="3">
    <source>
        <dbReference type="Proteomes" id="UP001165085"/>
    </source>
</evidence>
<dbReference type="AlphaFoldDB" id="A0A9W7C5K0"/>
<evidence type="ECO:0000313" key="2">
    <source>
        <dbReference type="EMBL" id="GMI00066.1"/>
    </source>
</evidence>
<dbReference type="OrthoDB" id="10425807at2759"/>
<evidence type="ECO:0000256" key="1">
    <source>
        <dbReference type="SAM" id="MobiDB-lite"/>
    </source>
</evidence>
<gene>
    <name evidence="2" type="ORF">TrST_g935</name>
</gene>
<accession>A0A9W7C5K0</accession>
<organism evidence="2 3">
    <name type="scientific">Triparma strigata</name>
    <dbReference type="NCBI Taxonomy" id="1606541"/>
    <lineage>
        <taxon>Eukaryota</taxon>
        <taxon>Sar</taxon>
        <taxon>Stramenopiles</taxon>
        <taxon>Ochrophyta</taxon>
        <taxon>Bolidophyceae</taxon>
        <taxon>Parmales</taxon>
        <taxon>Triparmaceae</taxon>
        <taxon>Triparma</taxon>
    </lineage>
</organism>
<feature type="compositionally biased region" description="Basic and acidic residues" evidence="1">
    <location>
        <begin position="95"/>
        <end position="107"/>
    </location>
</feature>
<feature type="region of interest" description="Disordered" evidence="1">
    <location>
        <begin position="92"/>
        <end position="129"/>
    </location>
</feature>
<proteinExistence type="predicted"/>
<reference evidence="3" key="1">
    <citation type="journal article" date="2023" name="Commun. Biol.">
        <title>Genome analysis of Parmales, the sister group of diatoms, reveals the evolutionary specialization of diatoms from phago-mixotrophs to photoautotrophs.</title>
        <authorList>
            <person name="Ban H."/>
            <person name="Sato S."/>
            <person name="Yoshikawa S."/>
            <person name="Yamada K."/>
            <person name="Nakamura Y."/>
            <person name="Ichinomiya M."/>
            <person name="Sato N."/>
            <person name="Blanc-Mathieu R."/>
            <person name="Endo H."/>
            <person name="Kuwata A."/>
            <person name="Ogata H."/>
        </authorList>
    </citation>
    <scope>NUCLEOTIDE SEQUENCE [LARGE SCALE GENOMIC DNA]</scope>
    <source>
        <strain evidence="3">NIES 3701</strain>
    </source>
</reference>
<keyword evidence="3" id="KW-1185">Reference proteome</keyword>
<dbReference type="EMBL" id="BRXY01000562">
    <property type="protein sequence ID" value="GMI00066.1"/>
    <property type="molecule type" value="Genomic_DNA"/>
</dbReference>